<dbReference type="InterPro" id="IPR017146">
    <property type="entry name" value="Lanti_2_LanM"/>
</dbReference>
<dbReference type="PRINTS" id="PR01955">
    <property type="entry name" value="LANCFRANKIA"/>
</dbReference>
<feature type="domain" description="Lantibiotic biosynthesis protein dehydration" evidence="2">
    <location>
        <begin position="227"/>
        <end position="592"/>
    </location>
</feature>
<dbReference type="OrthoDB" id="9148343at2"/>
<dbReference type="CDD" id="cd04792">
    <property type="entry name" value="LanM-like"/>
    <property type="match status" value="1"/>
</dbReference>
<dbReference type="Proteomes" id="UP000245629">
    <property type="component" value="Chromosome 3"/>
</dbReference>
<evidence type="ECO:0000259" key="2">
    <source>
        <dbReference type="Pfam" id="PF13575"/>
    </source>
</evidence>
<organism evidence="3 4">
    <name type="scientific">Azospirillum thermophilum</name>
    <dbReference type="NCBI Taxonomy" id="2202148"/>
    <lineage>
        <taxon>Bacteria</taxon>
        <taxon>Pseudomonadati</taxon>
        <taxon>Pseudomonadota</taxon>
        <taxon>Alphaproteobacteria</taxon>
        <taxon>Rhodospirillales</taxon>
        <taxon>Azospirillaceae</taxon>
        <taxon>Azospirillum</taxon>
    </lineage>
</organism>
<dbReference type="GO" id="GO:0005975">
    <property type="term" value="P:carbohydrate metabolic process"/>
    <property type="evidence" value="ECO:0007669"/>
    <property type="project" value="InterPro"/>
</dbReference>
<dbReference type="KEGG" id="azz:DEW08_18715"/>
<dbReference type="AlphaFoldDB" id="A0A2S2CV47"/>
<dbReference type="Pfam" id="PF05147">
    <property type="entry name" value="LANC_like"/>
    <property type="match status" value="1"/>
</dbReference>
<dbReference type="InterPro" id="IPR007822">
    <property type="entry name" value="LANC-like"/>
</dbReference>
<protein>
    <recommendedName>
        <fullName evidence="2">Lantibiotic biosynthesis protein dehydration domain-containing protein</fullName>
    </recommendedName>
</protein>
<gene>
    <name evidence="3" type="ORF">DEW08_18715</name>
</gene>
<evidence type="ECO:0000256" key="1">
    <source>
        <dbReference type="SAM" id="MobiDB-lite"/>
    </source>
</evidence>
<reference evidence="4" key="1">
    <citation type="submission" date="2018-05" db="EMBL/GenBank/DDBJ databases">
        <title>Azospirillum thermophila sp. nov., a novel isolated from hot spring.</title>
        <authorList>
            <person name="Zhao Z."/>
        </authorList>
    </citation>
    <scope>NUCLEOTIDE SEQUENCE [LARGE SCALE GENOMIC DNA]</scope>
    <source>
        <strain evidence="4">CFH 70021</strain>
    </source>
</reference>
<dbReference type="GO" id="GO:0031179">
    <property type="term" value="P:peptide modification"/>
    <property type="evidence" value="ECO:0007669"/>
    <property type="project" value="InterPro"/>
</dbReference>
<dbReference type="SMART" id="SM01260">
    <property type="entry name" value="LANC_like"/>
    <property type="match status" value="1"/>
</dbReference>
<dbReference type="Pfam" id="PF13575">
    <property type="entry name" value="DUF4135"/>
    <property type="match status" value="1"/>
</dbReference>
<dbReference type="SUPFAM" id="SSF158745">
    <property type="entry name" value="LanC-like"/>
    <property type="match status" value="1"/>
</dbReference>
<dbReference type="InterPro" id="IPR025410">
    <property type="entry name" value="Lant_dehyd"/>
</dbReference>
<dbReference type="RefSeq" id="WP_109330139.1">
    <property type="nucleotide sequence ID" value="NZ_CP029354.1"/>
</dbReference>
<proteinExistence type="predicted"/>
<name>A0A2S2CV47_9PROT</name>
<dbReference type="EMBL" id="CP029354">
    <property type="protein sequence ID" value="AWK88157.1"/>
    <property type="molecule type" value="Genomic_DNA"/>
</dbReference>
<accession>A0A2S2CV47</accession>
<evidence type="ECO:0000313" key="3">
    <source>
        <dbReference type="EMBL" id="AWK88157.1"/>
    </source>
</evidence>
<feature type="region of interest" description="Disordered" evidence="1">
    <location>
        <begin position="1"/>
        <end position="22"/>
    </location>
</feature>
<sequence>MPTAVPTAPPDPTAGVPSGDDRTVFDADDLFRRAEGLRAAAAGERLRDPAAAGRYARWLRYAAGGDRQAMRRHLRAEGLWPAAVRPLRSPGVPDWADTLAALMEAARGAGTQGPPPADPRTLPFADLLAPAARLARALLCRRLAERGVPAAWTGDALLDGLERAILRRLSQVAAPTLHAAFRHGHPPDLLAVLLGRSPAGEKAPDAAYRTFVAGTLADGYAGLFMRYPVLARSLCLLVGQGAGAAAELLERLAADAEAVAAGAPPVAVEAGLSDPHAGGRTVARLRLADGRSVAYKPRDLSMEAAFSDLLRWVNGQGLRHAHRVPAVLERDGYGWMEWVEPAPCRDAAELEAYWWRAGSLMALYTALDGNDLHHENLVAAGACPVLIDVECLLHPHPSTIAGQPEIDAPRLPGLPTSGFLPLYGFSGDGRPVNFAAFGPPAGPLGIGEPGFANAGTDWMTAVELTAPFPAGHVPVLDGVPRGPADHVEAIVAGFTDTRRLLMERADWLLSAPDSPLARLGGALGRYMMRPTPSYGLLLTKAGSPDAMADGIGFDLLLEALHGQGARLPPALRALVPVERAALRRLDVPRFSVRPGDLRVHDAEGRPLHALWREPPLAGTARRLRSYDGQALALDSALIRQALGGLPPLALPRATRPAGPDIRRDVLRAVADTIAGRALEFPNGGLRWLGLTSDATSGLVVAQPSGPGLYGGAAGIALFLAAAGRLLDDPALRDLSRRTLEPLAAPFDGAGAEDLARGLGPGYGGGIGGLIAVLGWCGDLLDAPHLTAAAGRIADLSAAAIGAGHPHDLIGGEAGLALALLTLHARKPGSRLLAAAAAAGHAALRAAVRDGDALRWPMSGAPGLTGLSHGAAGFALAFAHLYRATGDRLWRDAMAGALAYERRCFLPEHGNWPDLRDGAAAPGGAPRLVASWCHGAPGIALSRLGILQALGGEEEAPGTAADLETALATTRRYALQTTDDLCCGNGGRLAILHGAGHALGRAELLAEAEAGLHARLAHACAAGCCRLWHDEGALLGGDPHLFKGLAGFGYGIARTLDPTLIPDVLLPAPSPAF</sequence>
<dbReference type="NCBIfam" id="TIGR03897">
    <property type="entry name" value="lanti_2_LanM"/>
    <property type="match status" value="1"/>
</dbReference>
<dbReference type="PRINTS" id="PR01950">
    <property type="entry name" value="LANCSUPER"/>
</dbReference>
<evidence type="ECO:0000313" key="4">
    <source>
        <dbReference type="Proteomes" id="UP000245629"/>
    </source>
</evidence>
<dbReference type="PIRSF" id="PIRSF037228">
    <property type="entry name" value="Lant_mod_RumM"/>
    <property type="match status" value="1"/>
</dbReference>
<dbReference type="Gene3D" id="1.50.10.10">
    <property type="match status" value="1"/>
</dbReference>
<dbReference type="InterPro" id="IPR012341">
    <property type="entry name" value="6hp_glycosidase-like_sf"/>
</dbReference>
<keyword evidence="4" id="KW-1185">Reference proteome</keyword>